<gene>
    <name evidence="1" type="ORF">QYF61_000030</name>
</gene>
<keyword evidence="2" id="KW-1185">Reference proteome</keyword>
<dbReference type="Proteomes" id="UP001333110">
    <property type="component" value="Unassembled WGS sequence"/>
</dbReference>
<dbReference type="EMBL" id="JAUNZN010000002">
    <property type="protein sequence ID" value="KAK4825517.1"/>
    <property type="molecule type" value="Genomic_DNA"/>
</dbReference>
<name>A0AAN7P1D3_MYCAM</name>
<organism evidence="1 2">
    <name type="scientific">Mycteria americana</name>
    <name type="common">Wood stork</name>
    <dbReference type="NCBI Taxonomy" id="33587"/>
    <lineage>
        <taxon>Eukaryota</taxon>
        <taxon>Metazoa</taxon>
        <taxon>Chordata</taxon>
        <taxon>Craniata</taxon>
        <taxon>Vertebrata</taxon>
        <taxon>Euteleostomi</taxon>
        <taxon>Archelosauria</taxon>
        <taxon>Archosauria</taxon>
        <taxon>Dinosauria</taxon>
        <taxon>Saurischia</taxon>
        <taxon>Theropoda</taxon>
        <taxon>Coelurosauria</taxon>
        <taxon>Aves</taxon>
        <taxon>Neognathae</taxon>
        <taxon>Neoaves</taxon>
        <taxon>Aequornithes</taxon>
        <taxon>Ciconiiformes</taxon>
        <taxon>Ciconiidae</taxon>
        <taxon>Mycteria</taxon>
    </lineage>
</organism>
<dbReference type="AlphaFoldDB" id="A0AAN7P1D3"/>
<evidence type="ECO:0000313" key="1">
    <source>
        <dbReference type="EMBL" id="KAK4825517.1"/>
    </source>
</evidence>
<sequence>MLAGLDPLVILYMPCDGTQDDLLHQLPRHRATPSQGTNSVFSKSTTNFGLLEKSALEDLGDVSVAMPPEMMLNNPSSLSHSSSDLCSRPFTSFIALLWTRSSTSMSLL</sequence>
<protein>
    <submittedName>
        <fullName evidence="1">Uncharacterized protein</fullName>
    </submittedName>
</protein>
<comment type="caution">
    <text evidence="1">The sequence shown here is derived from an EMBL/GenBank/DDBJ whole genome shotgun (WGS) entry which is preliminary data.</text>
</comment>
<evidence type="ECO:0000313" key="2">
    <source>
        <dbReference type="Proteomes" id="UP001333110"/>
    </source>
</evidence>
<accession>A0AAN7P1D3</accession>
<proteinExistence type="predicted"/>
<reference evidence="1 2" key="1">
    <citation type="journal article" date="2023" name="J. Hered.">
        <title>Chromosome-level genome of the wood stork (Mycteria americana) provides insight into avian chromosome evolution.</title>
        <authorList>
            <person name="Flamio R. Jr."/>
            <person name="Ramstad K.M."/>
        </authorList>
    </citation>
    <scope>NUCLEOTIDE SEQUENCE [LARGE SCALE GENOMIC DNA]</scope>
    <source>
        <strain evidence="1">JAX WOST 10</strain>
    </source>
</reference>